<protein>
    <recommendedName>
        <fullName evidence="3">DNA topoisomerase</fullName>
        <ecNumber evidence="3">5.6.2.1</ecNumber>
    </recommendedName>
</protein>
<dbReference type="InterPro" id="IPR014711">
    <property type="entry name" value="TopoI_cat_a-hlx-sub_euk"/>
</dbReference>
<dbReference type="Pfam" id="PF21338">
    <property type="entry name" value="Top1B_N_bact"/>
    <property type="match status" value="1"/>
</dbReference>
<dbReference type="PRINTS" id="PR00416">
    <property type="entry name" value="EUTPISMRASEI"/>
</dbReference>
<dbReference type="EC" id="5.6.2.1" evidence="3"/>
<dbReference type="InterPro" id="IPR011010">
    <property type="entry name" value="DNA_brk_join_enz"/>
</dbReference>
<evidence type="ECO:0000259" key="7">
    <source>
        <dbReference type="Pfam" id="PF01028"/>
    </source>
</evidence>
<evidence type="ECO:0000256" key="6">
    <source>
        <dbReference type="ARBA" id="ARBA00023235"/>
    </source>
</evidence>
<reference evidence="9" key="1">
    <citation type="submission" date="2006-10" db="EMBL/GenBank/DDBJ databases">
        <title>Complete sequence of Solibacter usitatus Ellin6076.</title>
        <authorList>
            <consortium name="US DOE Joint Genome Institute"/>
            <person name="Copeland A."/>
            <person name="Lucas S."/>
            <person name="Lapidus A."/>
            <person name="Barry K."/>
            <person name="Detter J.C."/>
            <person name="Glavina del Rio T."/>
            <person name="Hammon N."/>
            <person name="Israni S."/>
            <person name="Dalin E."/>
            <person name="Tice H."/>
            <person name="Pitluck S."/>
            <person name="Thompson L.S."/>
            <person name="Brettin T."/>
            <person name="Bruce D."/>
            <person name="Han C."/>
            <person name="Tapia R."/>
            <person name="Gilna P."/>
            <person name="Schmutz J."/>
            <person name="Larimer F."/>
            <person name="Land M."/>
            <person name="Hauser L."/>
            <person name="Kyrpides N."/>
            <person name="Mikhailova N."/>
            <person name="Janssen P.H."/>
            <person name="Kuske C.R."/>
            <person name="Richardson P."/>
        </authorList>
    </citation>
    <scope>NUCLEOTIDE SEQUENCE</scope>
    <source>
        <strain evidence="9">Ellin6076</strain>
    </source>
</reference>
<proteinExistence type="inferred from homology"/>
<dbReference type="HOGENOM" id="CLU_046978_1_1_0"/>
<dbReference type="InterPro" id="IPR049331">
    <property type="entry name" value="Top1B_N_bact"/>
</dbReference>
<dbReference type="KEGG" id="sus:Acid_0439"/>
<dbReference type="InterPro" id="IPR035447">
    <property type="entry name" value="DNA_topo_I_N_sf"/>
</dbReference>
<dbReference type="Gene3D" id="3.90.15.10">
    <property type="entry name" value="Topoisomerase I, Chain A, domain 3"/>
    <property type="match status" value="1"/>
</dbReference>
<accession>Q02BW7</accession>
<dbReference type="GO" id="GO:0006265">
    <property type="term" value="P:DNA topological change"/>
    <property type="evidence" value="ECO:0007669"/>
    <property type="project" value="InterPro"/>
</dbReference>
<dbReference type="eggNOG" id="COG3569">
    <property type="taxonomic scope" value="Bacteria"/>
</dbReference>
<dbReference type="AlphaFoldDB" id="Q02BW7"/>
<evidence type="ECO:0000256" key="4">
    <source>
        <dbReference type="ARBA" id="ARBA00023029"/>
    </source>
</evidence>
<comment type="similarity">
    <text evidence="2">Belongs to the type IB topoisomerase family.</text>
</comment>
<dbReference type="EMBL" id="CP000473">
    <property type="protein sequence ID" value="ABJ81449.1"/>
    <property type="molecule type" value="Genomic_DNA"/>
</dbReference>
<dbReference type="InParanoid" id="Q02BW7"/>
<dbReference type="GO" id="GO:0003677">
    <property type="term" value="F:DNA binding"/>
    <property type="evidence" value="ECO:0007669"/>
    <property type="project" value="UniProtKB-KW"/>
</dbReference>
<dbReference type="GO" id="GO:0003917">
    <property type="term" value="F:DNA topoisomerase type I (single strand cut, ATP-independent) activity"/>
    <property type="evidence" value="ECO:0007669"/>
    <property type="project" value="UniProtKB-EC"/>
</dbReference>
<evidence type="ECO:0000259" key="8">
    <source>
        <dbReference type="Pfam" id="PF21338"/>
    </source>
</evidence>
<evidence type="ECO:0000256" key="5">
    <source>
        <dbReference type="ARBA" id="ARBA00023125"/>
    </source>
</evidence>
<evidence type="ECO:0000256" key="3">
    <source>
        <dbReference type="ARBA" id="ARBA00012891"/>
    </source>
</evidence>
<sequence length="353" mass="39960">MFSVDPAESAQEAGLRYVSGCGACIQRIRRGKSFRYTGPDGKPLRDARHLERIRSLAIPPAWEKVWICPSPNGHLQAFGWDARGRKQYRYHPKYREVRDQAKFSRMLAFGTVLALIRKRVAEDLARRGLPKEKVLATVVRLLETTFIRVGNDEYARDNESFGLTTMRNRHVRIEGARLNFHFRGKSGQDHTIELTDRRLAKIVRECQDLPGYELFEYVDESGQVGRIDSCDVNEYIREITGQDFTAKDFRTWAGTVIAATELNACEKCDSETAVKRNIAAAVKNVARRLGNRPATCRKYYIHPAILDAYADGSLFARMEQGEQQNAAYGGLGLRPEEYCVMVLIADHQLAAAA</sequence>
<dbReference type="SUPFAM" id="SSF56349">
    <property type="entry name" value="DNA breaking-rejoining enzymes"/>
    <property type="match status" value="1"/>
</dbReference>
<keyword evidence="4" id="KW-0799">Topoisomerase</keyword>
<evidence type="ECO:0000256" key="2">
    <source>
        <dbReference type="ARBA" id="ARBA00006645"/>
    </source>
</evidence>
<dbReference type="Gene3D" id="3.30.66.10">
    <property type="entry name" value="DNA topoisomerase I domain"/>
    <property type="match status" value="1"/>
</dbReference>
<keyword evidence="5" id="KW-0238">DNA-binding</keyword>
<comment type="catalytic activity">
    <reaction evidence="1">
        <text>ATP-independent breakage of single-stranded DNA, followed by passage and rejoining.</text>
        <dbReference type="EC" id="5.6.2.1"/>
    </reaction>
</comment>
<evidence type="ECO:0000256" key="1">
    <source>
        <dbReference type="ARBA" id="ARBA00000213"/>
    </source>
</evidence>
<feature type="domain" description="DNA topoisomerase IB N-terminal" evidence="8">
    <location>
        <begin position="34"/>
        <end position="81"/>
    </location>
</feature>
<dbReference type="STRING" id="234267.Acid_0439"/>
<gene>
    <name evidence="9" type="ordered locus">Acid_0439</name>
</gene>
<dbReference type="Pfam" id="PF01028">
    <property type="entry name" value="Topoisom_I"/>
    <property type="match status" value="1"/>
</dbReference>
<dbReference type="PROSITE" id="PS52038">
    <property type="entry name" value="TOPO_IB_2"/>
    <property type="match status" value="1"/>
</dbReference>
<dbReference type="InterPro" id="IPR013500">
    <property type="entry name" value="TopoI_cat_euk"/>
</dbReference>
<dbReference type="InterPro" id="IPR001631">
    <property type="entry name" value="TopoI"/>
</dbReference>
<feature type="domain" description="DNA topoisomerase I catalytic core eukaryotic-type" evidence="7">
    <location>
        <begin position="93"/>
        <end position="311"/>
    </location>
</feature>
<organism evidence="9">
    <name type="scientific">Solibacter usitatus (strain Ellin6076)</name>
    <dbReference type="NCBI Taxonomy" id="234267"/>
    <lineage>
        <taxon>Bacteria</taxon>
        <taxon>Pseudomonadati</taxon>
        <taxon>Acidobacteriota</taxon>
        <taxon>Terriglobia</taxon>
        <taxon>Bryobacterales</taxon>
        <taxon>Solibacteraceae</taxon>
        <taxon>Candidatus Solibacter</taxon>
    </lineage>
</organism>
<dbReference type="OrthoDB" id="9778962at2"/>
<dbReference type="Gene3D" id="1.10.132.120">
    <property type="match status" value="1"/>
</dbReference>
<evidence type="ECO:0000313" key="9">
    <source>
        <dbReference type="EMBL" id="ABJ81449.1"/>
    </source>
</evidence>
<name>Q02BW7_SOLUE</name>
<keyword evidence="6 9" id="KW-0413">Isomerase</keyword>
<dbReference type="SUPFAM" id="SSF55869">
    <property type="entry name" value="DNA topoisomerase I domain"/>
    <property type="match status" value="1"/>
</dbReference>